<gene>
    <name evidence="7" type="ORF">AFM11_07380</name>
</gene>
<dbReference type="AlphaFoldDB" id="A0A132PSI3"/>
<comment type="similarity">
    <text evidence="2">Belongs to the FAD-binding oxidoreductase/transferase type 4 family.</text>
</comment>
<dbReference type="Pfam" id="PF02913">
    <property type="entry name" value="FAD-oxidase_C"/>
    <property type="match status" value="1"/>
</dbReference>
<dbReference type="PROSITE" id="PS51387">
    <property type="entry name" value="FAD_PCMH"/>
    <property type="match status" value="1"/>
</dbReference>
<keyword evidence="3" id="KW-0285">Flavoprotein</keyword>
<dbReference type="Gene3D" id="3.30.70.2190">
    <property type="match status" value="1"/>
</dbReference>
<reference evidence="7 8" key="1">
    <citation type="submission" date="2015-07" db="EMBL/GenBank/DDBJ databases">
        <title>A draft genome sequence of Mycobacterium wolinskyi.</title>
        <authorList>
            <person name="de Man T.J."/>
            <person name="Perry K.A."/>
            <person name="Coulliette A.D."/>
            <person name="Jensen B."/>
            <person name="Toney N.C."/>
            <person name="Limbago B.M."/>
            <person name="Noble-Wang J."/>
        </authorList>
    </citation>
    <scope>NUCLEOTIDE SEQUENCE [LARGE SCALE GENOMIC DNA]</scope>
    <source>
        <strain evidence="7 8">CDC_01</strain>
    </source>
</reference>
<dbReference type="InterPro" id="IPR004113">
    <property type="entry name" value="FAD-bd_oxidored_4_C"/>
</dbReference>
<dbReference type="InterPro" id="IPR006094">
    <property type="entry name" value="Oxid_FAD_bind_N"/>
</dbReference>
<dbReference type="Gene3D" id="3.30.465.10">
    <property type="match status" value="1"/>
</dbReference>
<dbReference type="InterPro" id="IPR051264">
    <property type="entry name" value="FAD-oxidored/transferase_4"/>
</dbReference>
<keyword evidence="5" id="KW-0560">Oxidoreductase</keyword>
<dbReference type="GO" id="GO:0022904">
    <property type="term" value="P:respiratory electron transport chain"/>
    <property type="evidence" value="ECO:0007669"/>
    <property type="project" value="TreeGrafter"/>
</dbReference>
<dbReference type="PANTHER" id="PTHR43716:SF2">
    <property type="entry name" value="BLL6224 PROTEIN"/>
    <property type="match status" value="1"/>
</dbReference>
<evidence type="ECO:0000256" key="4">
    <source>
        <dbReference type="ARBA" id="ARBA00022827"/>
    </source>
</evidence>
<evidence type="ECO:0000313" key="7">
    <source>
        <dbReference type="EMBL" id="KWX25224.1"/>
    </source>
</evidence>
<comment type="cofactor">
    <cofactor evidence="1">
        <name>FAD</name>
        <dbReference type="ChEBI" id="CHEBI:57692"/>
    </cofactor>
</comment>
<keyword evidence="8" id="KW-1185">Reference proteome</keyword>
<dbReference type="FunFam" id="1.10.45.10:FF:000001">
    <property type="entry name" value="D-lactate dehydrogenase mitochondrial"/>
    <property type="match status" value="1"/>
</dbReference>
<dbReference type="PANTHER" id="PTHR43716">
    <property type="entry name" value="D-2-HYDROXYGLUTARATE DEHYDROGENASE, MITOCHONDRIAL"/>
    <property type="match status" value="1"/>
</dbReference>
<dbReference type="Gene3D" id="3.30.70.2740">
    <property type="match status" value="1"/>
</dbReference>
<dbReference type="InterPro" id="IPR036318">
    <property type="entry name" value="FAD-bd_PCMH-like_sf"/>
</dbReference>
<dbReference type="GO" id="GO:0016491">
    <property type="term" value="F:oxidoreductase activity"/>
    <property type="evidence" value="ECO:0007669"/>
    <property type="project" value="UniProtKB-KW"/>
</dbReference>
<evidence type="ECO:0000256" key="1">
    <source>
        <dbReference type="ARBA" id="ARBA00001974"/>
    </source>
</evidence>
<dbReference type="Pfam" id="PF01565">
    <property type="entry name" value="FAD_binding_4"/>
    <property type="match status" value="1"/>
</dbReference>
<dbReference type="InterPro" id="IPR016169">
    <property type="entry name" value="FAD-bd_PCMH_sub2"/>
</dbReference>
<dbReference type="Gene3D" id="1.10.45.10">
    <property type="entry name" value="Vanillyl-alcohol Oxidase, Chain A, domain 4"/>
    <property type="match status" value="1"/>
</dbReference>
<dbReference type="SUPFAM" id="SSF56176">
    <property type="entry name" value="FAD-binding/transporter-associated domain-like"/>
    <property type="match status" value="1"/>
</dbReference>
<evidence type="ECO:0000259" key="6">
    <source>
        <dbReference type="PROSITE" id="PS51387"/>
    </source>
</evidence>
<dbReference type="SUPFAM" id="SSF55103">
    <property type="entry name" value="FAD-linked oxidases, C-terminal domain"/>
    <property type="match status" value="1"/>
</dbReference>
<accession>A0A132PSI3</accession>
<evidence type="ECO:0000256" key="5">
    <source>
        <dbReference type="ARBA" id="ARBA00023002"/>
    </source>
</evidence>
<sequence>MTDSRTDVTANDLAGRLCDVVGPAGIITDPAEMAGYLTDWRRAYAGNAMAVVRPADTAEVAEVVRLCDQAGVAVVPQGGNTGMCGGAVPDSSGRQLVVSLTRMRRIRDIDVANQTITVDAGTILQSVQEAAAGVGKLFPLSLGAQGSCTIGGNVATNAGGTAVLRYGTMRDLTLGLEVVLADGRIWNGLRGLRKDNTGYDLKQFFIGAEGTLGIITAAVLKLFPAVRSRATAWIAIHTTQAAVDLIGVFRDVAGDRLTGFELMSRQSVEFVVRHSPGVRNPVDGQYSWFALVELSDALPDAGLDAVIELALERAVQHDLVAEAVVASSAAQSAALWALREGISEAQNHEGPSLKHDVTVPVSGIPEFVARTDAALDKVVPGIRIVTYGHVGDGNLHYNLSKPPGSDDDVFRARAADLAGVIYDQISTFNGSISAEHGLGQAKAGILADYKDSCELGLMHDIKTLLDPRGLMNPGKVLPATDYIRP</sequence>
<dbReference type="Proteomes" id="UP000070612">
    <property type="component" value="Unassembled WGS sequence"/>
</dbReference>
<dbReference type="Gene3D" id="3.30.43.10">
    <property type="entry name" value="Uridine Diphospho-n-acetylenolpyruvylglucosamine Reductase, domain 2"/>
    <property type="match status" value="1"/>
</dbReference>
<dbReference type="InterPro" id="IPR016166">
    <property type="entry name" value="FAD-bd_PCMH"/>
</dbReference>
<name>A0A132PSI3_9MYCO</name>
<protein>
    <submittedName>
        <fullName evidence="7">2-hydroxyacid dehydrogenase</fullName>
    </submittedName>
</protein>
<organism evidence="7 8">
    <name type="scientific">Mycolicibacterium wolinskyi</name>
    <dbReference type="NCBI Taxonomy" id="59750"/>
    <lineage>
        <taxon>Bacteria</taxon>
        <taxon>Bacillati</taxon>
        <taxon>Actinomycetota</taxon>
        <taxon>Actinomycetes</taxon>
        <taxon>Mycobacteriales</taxon>
        <taxon>Mycobacteriaceae</taxon>
        <taxon>Mycolicibacterium</taxon>
    </lineage>
</organism>
<dbReference type="InterPro" id="IPR016171">
    <property type="entry name" value="Vanillyl_alc_oxidase_C-sub2"/>
</dbReference>
<feature type="domain" description="FAD-binding PCMH-type" evidence="6">
    <location>
        <begin position="44"/>
        <end position="225"/>
    </location>
</feature>
<keyword evidence="4" id="KW-0274">FAD</keyword>
<dbReference type="PATRIC" id="fig|59750.3.peg.4676"/>
<proteinExistence type="inferred from homology"/>
<dbReference type="STRING" id="59750.AWC31_17340"/>
<dbReference type="RefSeq" id="WP_067845758.1">
    <property type="nucleotide sequence ID" value="NZ_LGTW01000003.1"/>
</dbReference>
<dbReference type="InterPro" id="IPR016164">
    <property type="entry name" value="FAD-linked_Oxase-like_C"/>
</dbReference>
<evidence type="ECO:0000256" key="2">
    <source>
        <dbReference type="ARBA" id="ARBA00008000"/>
    </source>
</evidence>
<evidence type="ECO:0000313" key="8">
    <source>
        <dbReference type="Proteomes" id="UP000070612"/>
    </source>
</evidence>
<dbReference type="GO" id="GO:0071949">
    <property type="term" value="F:FAD binding"/>
    <property type="evidence" value="ECO:0007669"/>
    <property type="project" value="InterPro"/>
</dbReference>
<dbReference type="InterPro" id="IPR016167">
    <property type="entry name" value="FAD-bd_PCMH_sub1"/>
</dbReference>
<dbReference type="EMBL" id="LGTW01000003">
    <property type="protein sequence ID" value="KWX25224.1"/>
    <property type="molecule type" value="Genomic_DNA"/>
</dbReference>
<evidence type="ECO:0000256" key="3">
    <source>
        <dbReference type="ARBA" id="ARBA00022630"/>
    </source>
</evidence>
<comment type="caution">
    <text evidence="7">The sequence shown here is derived from an EMBL/GenBank/DDBJ whole genome shotgun (WGS) entry which is preliminary data.</text>
</comment>